<proteinExistence type="inferred from homology"/>
<feature type="domain" description="AB hydrolase-1" evidence="4">
    <location>
        <begin position="64"/>
        <end position="304"/>
    </location>
</feature>
<protein>
    <submittedName>
        <fullName evidence="5">Alpha/beta hydrolase</fullName>
    </submittedName>
</protein>
<dbReference type="KEGG" id="hyh:D3Y59_08585"/>
<evidence type="ECO:0000256" key="2">
    <source>
        <dbReference type="ARBA" id="ARBA00022801"/>
    </source>
</evidence>
<evidence type="ECO:0000256" key="3">
    <source>
        <dbReference type="SAM" id="SignalP"/>
    </source>
</evidence>
<dbReference type="InterPro" id="IPR050266">
    <property type="entry name" value="AB_hydrolase_sf"/>
</dbReference>
<dbReference type="InterPro" id="IPR029058">
    <property type="entry name" value="AB_hydrolase_fold"/>
</dbReference>
<evidence type="ECO:0000313" key="5">
    <source>
        <dbReference type="EMBL" id="AYA37106.1"/>
    </source>
</evidence>
<sequence>MLTAHLGQLRRAALWLLLLLTTAAPAALAADGPKPALANGTPTITTSDGIRLFTKITGKGRPCVFIHGGPGAWSGMPETFIDPLVQDKLQMVWYDQRGSGRTPNDPNKNYSLERQVQDLEELRQQLGLEQWLLMAHSFGGTIATEYAARYPQRVQGLVLLNCTLSLEEAMKNTVAGALPYLPAAAKAPLQDASKSAEERFGLLMPQMTPEIWQKLQYKTPEGHQKVTEADKGNPGTGEFGSYGFSLPDYRKNFLALTPQITAPVLVVTGKIDNCVGPEHYKLFRFPNQQVALMQTGHVPFVEEPQAVAKAIANWLKKLPRKA</sequence>
<feature type="signal peptide" evidence="3">
    <location>
        <begin position="1"/>
        <end position="29"/>
    </location>
</feature>
<reference evidence="5 6" key="1">
    <citation type="submission" date="2018-09" db="EMBL/GenBank/DDBJ databases">
        <title>Hymenobacter medium sp. nov., isolated from R2A medium.</title>
        <authorList>
            <person name="Yingchao G."/>
        </authorList>
    </citation>
    <scope>NUCLEOTIDE SEQUENCE [LARGE SCALE GENOMIC DNA]</scope>
    <source>
        <strain evidence="6">sh-6</strain>
    </source>
</reference>
<evidence type="ECO:0000313" key="6">
    <source>
        <dbReference type="Proteomes" id="UP000262802"/>
    </source>
</evidence>
<accession>A0A3B7RCT3</accession>
<dbReference type="OrthoDB" id="9796770at2"/>
<dbReference type="PRINTS" id="PR00793">
    <property type="entry name" value="PROAMNOPTASE"/>
</dbReference>
<dbReference type="RefSeq" id="WP_119444682.1">
    <property type="nucleotide sequence ID" value="NZ_CP032317.1"/>
</dbReference>
<gene>
    <name evidence="5" type="ORF">D3Y59_08585</name>
</gene>
<feature type="chain" id="PRO_5017784334" evidence="3">
    <location>
        <begin position="30"/>
        <end position="322"/>
    </location>
</feature>
<keyword evidence="6" id="KW-1185">Reference proteome</keyword>
<organism evidence="5 6">
    <name type="scientific">Hymenobacter oligotrophus</name>
    <dbReference type="NCBI Taxonomy" id="2319843"/>
    <lineage>
        <taxon>Bacteria</taxon>
        <taxon>Pseudomonadati</taxon>
        <taxon>Bacteroidota</taxon>
        <taxon>Cytophagia</taxon>
        <taxon>Cytophagales</taxon>
        <taxon>Hymenobacteraceae</taxon>
        <taxon>Hymenobacter</taxon>
    </lineage>
</organism>
<dbReference type="AlphaFoldDB" id="A0A3B7RCT3"/>
<dbReference type="EMBL" id="CP032317">
    <property type="protein sequence ID" value="AYA37106.1"/>
    <property type="molecule type" value="Genomic_DNA"/>
</dbReference>
<dbReference type="SUPFAM" id="SSF53474">
    <property type="entry name" value="alpha/beta-Hydrolases"/>
    <property type="match status" value="1"/>
</dbReference>
<dbReference type="Gene3D" id="3.40.50.1820">
    <property type="entry name" value="alpha/beta hydrolase"/>
    <property type="match status" value="1"/>
</dbReference>
<evidence type="ECO:0000259" key="4">
    <source>
        <dbReference type="Pfam" id="PF00561"/>
    </source>
</evidence>
<comment type="similarity">
    <text evidence="1">Belongs to the peptidase S33 family.</text>
</comment>
<dbReference type="InterPro" id="IPR002410">
    <property type="entry name" value="Peptidase_S33"/>
</dbReference>
<dbReference type="GO" id="GO:0008233">
    <property type="term" value="F:peptidase activity"/>
    <property type="evidence" value="ECO:0007669"/>
    <property type="project" value="InterPro"/>
</dbReference>
<dbReference type="InterPro" id="IPR000073">
    <property type="entry name" value="AB_hydrolase_1"/>
</dbReference>
<evidence type="ECO:0000256" key="1">
    <source>
        <dbReference type="ARBA" id="ARBA00010088"/>
    </source>
</evidence>
<keyword evidence="3" id="KW-0732">Signal</keyword>
<dbReference type="PANTHER" id="PTHR43798">
    <property type="entry name" value="MONOACYLGLYCEROL LIPASE"/>
    <property type="match status" value="1"/>
</dbReference>
<dbReference type="GO" id="GO:0006508">
    <property type="term" value="P:proteolysis"/>
    <property type="evidence" value="ECO:0007669"/>
    <property type="project" value="InterPro"/>
</dbReference>
<dbReference type="Proteomes" id="UP000262802">
    <property type="component" value="Chromosome"/>
</dbReference>
<keyword evidence="2 5" id="KW-0378">Hydrolase</keyword>
<dbReference type="Pfam" id="PF00561">
    <property type="entry name" value="Abhydrolase_1"/>
    <property type="match status" value="1"/>
</dbReference>
<name>A0A3B7RCT3_9BACT</name>